<dbReference type="InterPro" id="IPR049492">
    <property type="entry name" value="BD-FAE-like_dom"/>
</dbReference>
<dbReference type="EMBL" id="CP042437">
    <property type="protein sequence ID" value="QEC75855.1"/>
    <property type="molecule type" value="Genomic_DNA"/>
</dbReference>
<evidence type="ECO:0000256" key="1">
    <source>
        <dbReference type="ARBA" id="ARBA00022801"/>
    </source>
</evidence>
<dbReference type="OrthoDB" id="9794725at2"/>
<feature type="signal peptide" evidence="2">
    <location>
        <begin position="1"/>
        <end position="24"/>
    </location>
</feature>
<name>A0A5B8VZ20_9SPHI</name>
<keyword evidence="5" id="KW-1185">Reference proteome</keyword>
<evidence type="ECO:0000313" key="5">
    <source>
        <dbReference type="Proteomes" id="UP000321362"/>
    </source>
</evidence>
<dbReference type="KEGG" id="mgk:FSB76_07800"/>
<keyword evidence="2" id="KW-0732">Signal</keyword>
<organism evidence="4 5">
    <name type="scientific">Mucilaginibacter ginsenosidivorax</name>
    <dbReference type="NCBI Taxonomy" id="862126"/>
    <lineage>
        <taxon>Bacteria</taxon>
        <taxon>Pseudomonadati</taxon>
        <taxon>Bacteroidota</taxon>
        <taxon>Sphingobacteriia</taxon>
        <taxon>Sphingobacteriales</taxon>
        <taxon>Sphingobacteriaceae</taxon>
        <taxon>Mucilaginibacter</taxon>
    </lineage>
</organism>
<evidence type="ECO:0000313" key="4">
    <source>
        <dbReference type="EMBL" id="QEC75855.1"/>
    </source>
</evidence>
<dbReference type="InterPro" id="IPR050300">
    <property type="entry name" value="GDXG_lipolytic_enzyme"/>
</dbReference>
<proteinExistence type="predicted"/>
<dbReference type="Proteomes" id="UP000321362">
    <property type="component" value="Chromosome"/>
</dbReference>
<accession>A0A5B8VZ20</accession>
<evidence type="ECO:0000259" key="3">
    <source>
        <dbReference type="Pfam" id="PF20434"/>
    </source>
</evidence>
<protein>
    <submittedName>
        <fullName evidence="4">Alpha/beta hydrolase</fullName>
    </submittedName>
</protein>
<dbReference type="PANTHER" id="PTHR48081">
    <property type="entry name" value="AB HYDROLASE SUPERFAMILY PROTEIN C4A8.06C"/>
    <property type="match status" value="1"/>
</dbReference>
<reference evidence="4 5" key="1">
    <citation type="journal article" date="2013" name="J. Microbiol.">
        <title>Mucilaginibacter ginsenosidivorax sp. nov., with ginsenoside converting activity isolated from sediment.</title>
        <authorList>
            <person name="Kim J.K."/>
            <person name="Choi T.E."/>
            <person name="Liu Q.M."/>
            <person name="Park H.Y."/>
            <person name="Yi T.H."/>
            <person name="Yoon M.H."/>
            <person name="Kim S.C."/>
            <person name="Im W.T."/>
        </authorList>
    </citation>
    <scope>NUCLEOTIDE SEQUENCE [LARGE SCALE GENOMIC DNA]</scope>
    <source>
        <strain evidence="4 5">KHI28</strain>
    </source>
</reference>
<dbReference type="SUPFAM" id="SSF53474">
    <property type="entry name" value="alpha/beta-Hydrolases"/>
    <property type="match status" value="1"/>
</dbReference>
<dbReference type="PANTHER" id="PTHR48081:SF6">
    <property type="entry name" value="PEPTIDASE S9 PROLYL OLIGOPEPTIDASE CATALYTIC DOMAIN-CONTAINING PROTEIN"/>
    <property type="match status" value="1"/>
</dbReference>
<dbReference type="RefSeq" id="WP_147053041.1">
    <property type="nucleotide sequence ID" value="NZ_CP042437.1"/>
</dbReference>
<feature type="chain" id="PRO_5022972856" evidence="2">
    <location>
        <begin position="25"/>
        <end position="298"/>
    </location>
</feature>
<feature type="domain" description="BD-FAE-like" evidence="3">
    <location>
        <begin position="65"/>
        <end position="176"/>
    </location>
</feature>
<dbReference type="InterPro" id="IPR029058">
    <property type="entry name" value="AB_hydrolase_fold"/>
</dbReference>
<keyword evidence="1 4" id="KW-0378">Hydrolase</keyword>
<dbReference type="Gene3D" id="3.40.50.1820">
    <property type="entry name" value="alpha/beta hydrolase"/>
    <property type="match status" value="1"/>
</dbReference>
<gene>
    <name evidence="4" type="ORF">FSB76_07800</name>
</gene>
<evidence type="ECO:0000256" key="2">
    <source>
        <dbReference type="SAM" id="SignalP"/>
    </source>
</evidence>
<dbReference type="Pfam" id="PF20434">
    <property type="entry name" value="BD-FAE"/>
    <property type="match status" value="1"/>
</dbReference>
<dbReference type="GO" id="GO:0016787">
    <property type="term" value="F:hydrolase activity"/>
    <property type="evidence" value="ECO:0007669"/>
    <property type="project" value="UniProtKB-KW"/>
</dbReference>
<dbReference type="AlphaFoldDB" id="A0A5B8VZ20"/>
<sequence length="298" mass="32538">MNKSTTTGIYLTLALLITWFAAFAQENPAVIPLWPNGAPGFENRRNEPELAKDYWVKNIHNPSLTVFTPPAGKANGAAVVICPGGGHRLLVYTAEGIEPARYLNELGVTVFVLKYRLGRDTLSPYKIDVHARQDGYRAMRLVRSKAAEYGLDTNRIGLMGFSAGGEVVDMVALGDGKGDAKAADPVDRQSAAPKFIIQIYPGPLYIPDVVPANAPPAFLLAANDDPCCAVPVVSLMQKYREAKVPIEVHLYAQGAHGFNMGKRSKLQSISTWPQRLADWLADNGYLNPASKERKKILH</sequence>